<gene>
    <name evidence="1" type="ORF">LCGC14_1678530</name>
</gene>
<reference evidence="1" key="1">
    <citation type="journal article" date="2015" name="Nature">
        <title>Complex archaea that bridge the gap between prokaryotes and eukaryotes.</title>
        <authorList>
            <person name="Spang A."/>
            <person name="Saw J.H."/>
            <person name="Jorgensen S.L."/>
            <person name="Zaremba-Niedzwiedzka K."/>
            <person name="Martijn J."/>
            <person name="Lind A.E."/>
            <person name="van Eijk R."/>
            <person name="Schleper C."/>
            <person name="Guy L."/>
            <person name="Ettema T.J."/>
        </authorList>
    </citation>
    <scope>NUCLEOTIDE SEQUENCE</scope>
</reference>
<dbReference type="AlphaFoldDB" id="A0A0F9IBQ4"/>
<sequence length="48" mass="5700">MPQITIYVSNEIYISFLEKAKEERTRIRQEACNTIKQEVNKKIEQPMG</sequence>
<name>A0A0F9IBQ4_9ZZZZ</name>
<accession>A0A0F9IBQ4</accession>
<proteinExistence type="predicted"/>
<organism evidence="1">
    <name type="scientific">marine sediment metagenome</name>
    <dbReference type="NCBI Taxonomy" id="412755"/>
    <lineage>
        <taxon>unclassified sequences</taxon>
        <taxon>metagenomes</taxon>
        <taxon>ecological metagenomes</taxon>
    </lineage>
</organism>
<evidence type="ECO:0000313" key="1">
    <source>
        <dbReference type="EMBL" id="KKM17164.1"/>
    </source>
</evidence>
<dbReference type="EMBL" id="LAZR01014515">
    <property type="protein sequence ID" value="KKM17164.1"/>
    <property type="molecule type" value="Genomic_DNA"/>
</dbReference>
<comment type="caution">
    <text evidence="1">The sequence shown here is derived from an EMBL/GenBank/DDBJ whole genome shotgun (WGS) entry which is preliminary data.</text>
</comment>
<protein>
    <submittedName>
        <fullName evidence="1">Uncharacterized protein</fullName>
    </submittedName>
</protein>